<organism evidence="1 2">
    <name type="scientific">Chrysochromulina tobinii</name>
    <dbReference type="NCBI Taxonomy" id="1460289"/>
    <lineage>
        <taxon>Eukaryota</taxon>
        <taxon>Haptista</taxon>
        <taxon>Haptophyta</taxon>
        <taxon>Prymnesiophyceae</taxon>
        <taxon>Prymnesiales</taxon>
        <taxon>Chrysochromulinaceae</taxon>
        <taxon>Chrysochromulina</taxon>
    </lineage>
</organism>
<protein>
    <submittedName>
        <fullName evidence="1">Uncharacterized protein</fullName>
    </submittedName>
</protein>
<dbReference type="AlphaFoldDB" id="A0A0M0J386"/>
<evidence type="ECO:0000313" key="2">
    <source>
        <dbReference type="Proteomes" id="UP000037460"/>
    </source>
</evidence>
<gene>
    <name evidence="1" type="ORF">Ctob_000030</name>
</gene>
<proteinExistence type="predicted"/>
<name>A0A0M0J386_9EUKA</name>
<comment type="caution">
    <text evidence="1">The sequence shown here is derived from an EMBL/GenBank/DDBJ whole genome shotgun (WGS) entry which is preliminary data.</text>
</comment>
<dbReference type="EMBL" id="JWZX01003398">
    <property type="protein sequence ID" value="KOO20975.1"/>
    <property type="molecule type" value="Genomic_DNA"/>
</dbReference>
<dbReference type="Proteomes" id="UP000037460">
    <property type="component" value="Unassembled WGS sequence"/>
</dbReference>
<accession>A0A0M0J386</accession>
<keyword evidence="2" id="KW-1185">Reference proteome</keyword>
<sequence>MPAQQLAQCLSVHARVPLPGERTAVRPVVRVQLRGSNAAPAEFTEILLAVMHLLIYDHDKYVQKVQSLLMTITSIKSAQTPCAALILPMLRMHEDFLRKVVSACYYWVGSNRQPLLALNILSSFVVPSTSVDLPAARQTCALIRGWPKFSLLVQASLRLAQEPATALVLGRFWDAVLGTPPQSEPDSAALADALGDLAKSSDLEASLDLLLLGLQTRAREASIISRFGGLAPLLRITSALLMADKLLAAIAERGALW</sequence>
<evidence type="ECO:0000313" key="1">
    <source>
        <dbReference type="EMBL" id="KOO20975.1"/>
    </source>
</evidence>
<reference evidence="2" key="1">
    <citation type="journal article" date="2015" name="PLoS Genet.">
        <title>Genome Sequence and Transcriptome Analyses of Chrysochromulina tobin: Metabolic Tools for Enhanced Algal Fitness in the Prominent Order Prymnesiales (Haptophyceae).</title>
        <authorList>
            <person name="Hovde B.T."/>
            <person name="Deodato C.R."/>
            <person name="Hunsperger H.M."/>
            <person name="Ryken S.A."/>
            <person name="Yost W."/>
            <person name="Jha R.K."/>
            <person name="Patterson J."/>
            <person name="Monnat R.J. Jr."/>
            <person name="Barlow S.B."/>
            <person name="Starkenburg S.R."/>
            <person name="Cattolico R.A."/>
        </authorList>
    </citation>
    <scope>NUCLEOTIDE SEQUENCE</scope>
    <source>
        <strain evidence="2">CCMP291</strain>
    </source>
</reference>